<reference evidence="7 8" key="2">
    <citation type="submission" date="2015-05" db="EMBL/GenBank/DDBJ databases">
        <authorList>
            <person name="Morales-Cruz A."/>
            <person name="Amrine K.C."/>
            <person name="Cantu D."/>
        </authorList>
    </citation>
    <scope>NUCLEOTIDE SEQUENCE [LARGE SCALE GENOMIC DNA]</scope>
    <source>
        <strain evidence="7">UCRPC4</strain>
    </source>
</reference>
<keyword evidence="3" id="KW-0805">Transcription regulation</keyword>
<dbReference type="EMBL" id="LCWF01000155">
    <property type="protein sequence ID" value="KKY16836.1"/>
    <property type="molecule type" value="Genomic_DNA"/>
</dbReference>
<evidence type="ECO:0000313" key="8">
    <source>
        <dbReference type="Proteomes" id="UP000053317"/>
    </source>
</evidence>
<dbReference type="GO" id="GO:0046872">
    <property type="term" value="F:metal ion binding"/>
    <property type="evidence" value="ECO:0007669"/>
    <property type="project" value="UniProtKB-KW"/>
</dbReference>
<gene>
    <name evidence="7" type="ORF">UCRPC4_g05794</name>
</gene>
<evidence type="ECO:0000256" key="5">
    <source>
        <dbReference type="ARBA" id="ARBA00023242"/>
    </source>
</evidence>
<keyword evidence="8" id="KW-1185">Reference proteome</keyword>
<dbReference type="PANTHER" id="PTHR47660:SF2">
    <property type="entry name" value="TRANSCRIPTION FACTOR WITH C2H2 AND ZN(2)-CYS(6) DNA BINDING DOMAIN (EUROFUNG)"/>
    <property type="match status" value="1"/>
</dbReference>
<evidence type="ECO:0000256" key="3">
    <source>
        <dbReference type="ARBA" id="ARBA00023015"/>
    </source>
</evidence>
<reference evidence="7 8" key="1">
    <citation type="submission" date="2015-05" db="EMBL/GenBank/DDBJ databases">
        <title>Distinctive expansion of gene families associated with plant cell wall degradation and secondary metabolism in the genomes of grapevine trunk pathogens.</title>
        <authorList>
            <person name="Lawrence D.P."/>
            <person name="Travadon R."/>
            <person name="Rolshausen P.E."/>
            <person name="Baumgartner K."/>
        </authorList>
    </citation>
    <scope>NUCLEOTIDE SEQUENCE [LARGE SCALE GENOMIC DNA]</scope>
    <source>
        <strain evidence="7">UCRPC4</strain>
    </source>
</reference>
<keyword evidence="2" id="KW-0862">Zinc</keyword>
<feature type="region of interest" description="Disordered" evidence="6">
    <location>
        <begin position="1"/>
        <end position="21"/>
    </location>
</feature>
<dbReference type="Proteomes" id="UP000053317">
    <property type="component" value="Unassembled WGS sequence"/>
</dbReference>
<dbReference type="OrthoDB" id="40579at2759"/>
<name>A0A0G2E3E5_PHACM</name>
<organism evidence="7 8">
    <name type="scientific">Phaeomoniella chlamydospora</name>
    <name type="common">Phaeoacremonium chlamydosporum</name>
    <dbReference type="NCBI Taxonomy" id="158046"/>
    <lineage>
        <taxon>Eukaryota</taxon>
        <taxon>Fungi</taxon>
        <taxon>Dikarya</taxon>
        <taxon>Ascomycota</taxon>
        <taxon>Pezizomycotina</taxon>
        <taxon>Eurotiomycetes</taxon>
        <taxon>Chaetothyriomycetidae</taxon>
        <taxon>Phaeomoniellales</taxon>
        <taxon>Phaeomoniellaceae</taxon>
        <taxon>Phaeomoniella</taxon>
    </lineage>
</organism>
<evidence type="ECO:0000256" key="6">
    <source>
        <dbReference type="SAM" id="MobiDB-lite"/>
    </source>
</evidence>
<protein>
    <submittedName>
        <fullName evidence="7">Putative c2h2 type zinc finger domain protein</fullName>
    </submittedName>
</protein>
<feature type="compositionally biased region" description="Polar residues" evidence="6">
    <location>
        <begin position="1"/>
        <end position="14"/>
    </location>
</feature>
<keyword evidence="1" id="KW-0479">Metal-binding</keyword>
<dbReference type="AlphaFoldDB" id="A0A0G2E3E5"/>
<proteinExistence type="predicted"/>
<evidence type="ECO:0000256" key="1">
    <source>
        <dbReference type="ARBA" id="ARBA00022723"/>
    </source>
</evidence>
<keyword evidence="4" id="KW-0804">Transcription</keyword>
<accession>A0A0G2E3E5</accession>
<evidence type="ECO:0000256" key="4">
    <source>
        <dbReference type="ARBA" id="ARBA00023163"/>
    </source>
</evidence>
<evidence type="ECO:0000313" key="7">
    <source>
        <dbReference type="EMBL" id="KKY16836.1"/>
    </source>
</evidence>
<sequence>MSSMTPQHQPGDNTNPLLIPNNPPLIEVIPDQLPTPVTFDQNVSTTNPGQIEQGPMMGMADETYLADFLKDIIMPYTPFPNGTAGPTGHMSGTFTPRDVMDFGISNGIDLDGFDFASFTTFDEGSPLYMNTVMAHMMNDAATPAVQNSIDMGSEAFRKSIWRWTPTHERGNAEQLDLAVDTNDTSGQKHSRAFDHRTPAQRLGQKGRDKILGLLLGICDSANLSRIVSAFPSANVLDSFLCNFFHFAEHQDSSWSSSWIHIHTLDANNLRPELISMMVAAGATLSSSRTVRRLGYAIAETVRLSIPKMFETRNVTTRELRSLQAFLLQLNVDVWSGNKRRMELAESHLLPLVTMLRRASRFQRAKFTDLPLLDDVPDALDKKWRSWVELSYRTFILSAQVSMALLIPPLISNAEMSLDLPAPETLWNAKSAEEWRNHYIAIHANVDDRDPSLVQCLYNITALEECQHRVDKNLSLAIVLHGLGSLVWEYRQMSSSLKAQTSSRQWNGPLIYSSWHNELCQLLSKYQVTISEWDINPQREPKMLLELLSMNLHVSFEELQLLAGKEGEEEARRVYPSLKIWVESQSSRDAVWHAGQVLRAASESPHGGELHDFYAVALYHAGLAFWVYGIISRAVEHDKQQRGAIGPMDTSLVWLDGRDLVDRHRFVALHRGLPVISDWGCHDIADRTGQNHSPGNATAVQLSDPKAVMEVIILVLKRLTARDTGLASPLVENLTQLMRDLANAARAFGW</sequence>
<evidence type="ECO:0000256" key="2">
    <source>
        <dbReference type="ARBA" id="ARBA00022833"/>
    </source>
</evidence>
<keyword evidence="5" id="KW-0539">Nucleus</keyword>
<dbReference type="PANTHER" id="PTHR47660">
    <property type="entry name" value="TRANSCRIPTION FACTOR WITH C2H2 AND ZN(2)-CYS(6) DNA BINDING DOMAIN (EUROFUNG)-RELATED-RELATED"/>
    <property type="match status" value="1"/>
</dbReference>
<comment type="caution">
    <text evidence="7">The sequence shown here is derived from an EMBL/GenBank/DDBJ whole genome shotgun (WGS) entry which is preliminary data.</text>
</comment>